<dbReference type="GO" id="GO:0044423">
    <property type="term" value="C:virion component"/>
    <property type="evidence" value="ECO:0007669"/>
    <property type="project" value="UniProtKB-KW"/>
</dbReference>
<dbReference type="InterPro" id="IPR005060">
    <property type="entry name" value="Rhabdo_matrix"/>
</dbReference>
<evidence type="ECO:0000256" key="4">
    <source>
        <dbReference type="ARBA" id="ARBA00022844"/>
    </source>
</evidence>
<proteinExistence type="inferred from homology"/>
<accession>A0A0G2ST90</accession>
<dbReference type="EMBL" id="KM244767">
    <property type="protein sequence ID" value="AKC42395.1"/>
    <property type="molecule type" value="Viral_cRNA"/>
</dbReference>
<comment type="similarity">
    <text evidence="2">Belongs to the novirhabdovirus matrix protein family.</text>
</comment>
<evidence type="ECO:0000256" key="5">
    <source>
        <dbReference type="ARBA" id="ARBA00023311"/>
    </source>
</evidence>
<name>A0A0G2ST90_9RHAB</name>
<keyword evidence="4" id="KW-0946">Virion</keyword>
<protein>
    <recommendedName>
        <fullName evidence="3">Matrix protein</fullName>
    </recommendedName>
</protein>
<keyword evidence="5" id="KW-0468">Viral matrix protein</keyword>
<evidence type="ECO:0000256" key="2">
    <source>
        <dbReference type="ARBA" id="ARBA00007694"/>
    </source>
</evidence>
<comment type="subcellular location">
    <subcellularLocation>
        <location evidence="1">Virion</location>
    </subcellularLocation>
</comment>
<dbReference type="GO" id="GO:0039660">
    <property type="term" value="F:structural constituent of virion"/>
    <property type="evidence" value="ECO:0007669"/>
    <property type="project" value="UniProtKB-KW"/>
</dbReference>
<dbReference type="Pfam" id="PF03397">
    <property type="entry name" value="Rhabdo_matrix"/>
    <property type="match status" value="1"/>
</dbReference>
<evidence type="ECO:0000256" key="3">
    <source>
        <dbReference type="ARBA" id="ARBA00017678"/>
    </source>
</evidence>
<gene>
    <name evidence="6" type="primary">M</name>
</gene>
<organism evidence="6">
    <name type="scientific">Viral hemorrhagic septicemia virus</name>
    <dbReference type="NCBI Taxonomy" id="11287"/>
    <lineage>
        <taxon>Viruses</taxon>
        <taxon>Riboviria</taxon>
        <taxon>Orthornavirae</taxon>
        <taxon>Negarnaviricota</taxon>
        <taxon>Haploviricotina</taxon>
        <taxon>Monjiviricetes</taxon>
        <taxon>Mononegavirales</taxon>
        <taxon>Rhabdoviridae</taxon>
        <taxon>Gammarhabdovirinae</taxon>
        <taxon>Novirhabdovirus</taxon>
        <taxon>Novirhabdovirus piscine</taxon>
    </lineage>
</organism>
<reference evidence="6" key="1">
    <citation type="journal article" date="2015" name="Dis. Aquat. Organ.">
        <title>Real-time RT-PCR for detection, identification and absolute quantification of viral haemorrhagic septicaemia virus using different types of standards.</title>
        <authorList>
            <person name="Lopez-Vazquez C."/>
            <person name="Bandin I."/>
            <person name="Dopazo C.P."/>
        </authorList>
    </citation>
    <scope>NUCLEOTIDE SEQUENCE</scope>
    <source>
        <strain evidence="6">DK-1p49</strain>
    </source>
</reference>
<evidence type="ECO:0000256" key="1">
    <source>
        <dbReference type="ARBA" id="ARBA00004328"/>
    </source>
</evidence>
<evidence type="ECO:0000313" key="6">
    <source>
        <dbReference type="EMBL" id="AKC42395.1"/>
    </source>
</evidence>
<sequence>MALFKRKRTILVPPPHLTSNDEDRVSTILTEGTLTITGPPPGNQVDKICMAMKLARAILCEDQHPAFNPLVHLFQSAMIFGETSEKIDFGTRSKTLITSFKIAEAKAIYLDSSPVRSRIEAKKYTTPIRHGSVTYYGPFVFADDHVGGKGHREKLGALCGFLQSGPYGQAKDYYNRAVEEEMGISPKEPKRRFGASSVRPQ</sequence>